<dbReference type="InterPro" id="IPR001387">
    <property type="entry name" value="Cro/C1-type_HTH"/>
</dbReference>
<dbReference type="SUPFAM" id="SSF47413">
    <property type="entry name" value="lambda repressor-like DNA-binding domains"/>
    <property type="match status" value="1"/>
</dbReference>
<evidence type="ECO:0000313" key="3">
    <source>
        <dbReference type="Proteomes" id="UP000053244"/>
    </source>
</evidence>
<dbReference type="CDD" id="cd00093">
    <property type="entry name" value="HTH_XRE"/>
    <property type="match status" value="1"/>
</dbReference>
<dbReference type="Pfam" id="PF13560">
    <property type="entry name" value="HTH_31"/>
    <property type="match status" value="1"/>
</dbReference>
<dbReference type="OrthoDB" id="3288254at2"/>
<dbReference type="AlphaFoldDB" id="A0A101JSM7"/>
<evidence type="ECO:0000313" key="2">
    <source>
        <dbReference type="EMBL" id="KUL32310.1"/>
    </source>
</evidence>
<dbReference type="Pfam" id="PF19054">
    <property type="entry name" value="DUF5753"/>
    <property type="match status" value="1"/>
</dbReference>
<name>A0A101JSM7_9ACTN</name>
<gene>
    <name evidence="2" type="ORF">ADL15_19970</name>
</gene>
<evidence type="ECO:0000259" key="1">
    <source>
        <dbReference type="PROSITE" id="PS50943"/>
    </source>
</evidence>
<sequence>MAEGDSPTVARRRVRLALREARERADLTQLQVADEMEWSLSKVIRIENGDVSISPNDLRPLLGLLGIRDRPLVTTMIADTRIARTRQREAWYHSPDFRENLTEATRKLVEYENEATAIRSYSIYYVPGHLQTPRYATALMTRFEDELSARQTSRRIQARKLRRDALLSRAASGQVEILVMVDESVLRRTIGGPEVFAEQLGELAGLATNGAIRMRMVPFRLDAAVTNNASFDLLAFHEGEVLYRETGLGDEMIEDREATAKHRARFDKVWHDAADEDDTIAFIRQQITALEFGYSSTRAHS</sequence>
<dbReference type="GO" id="GO:0003677">
    <property type="term" value="F:DNA binding"/>
    <property type="evidence" value="ECO:0007669"/>
    <property type="project" value="UniProtKB-KW"/>
</dbReference>
<protein>
    <submittedName>
        <fullName evidence="2">DNA-binding protein</fullName>
    </submittedName>
</protein>
<keyword evidence="2" id="KW-0238">DNA-binding</keyword>
<accession>A0A101JSM7</accession>
<reference evidence="2 3" key="1">
    <citation type="submission" date="2015-10" db="EMBL/GenBank/DDBJ databases">
        <authorList>
            <person name="Gilbert D.G."/>
        </authorList>
    </citation>
    <scope>NUCLEOTIDE SEQUENCE [LARGE SCALE GENOMIC DNA]</scope>
    <source>
        <strain evidence="2 3">NRRL B-16712</strain>
    </source>
</reference>
<dbReference type="SMART" id="SM00530">
    <property type="entry name" value="HTH_XRE"/>
    <property type="match status" value="1"/>
</dbReference>
<dbReference type="Proteomes" id="UP000053244">
    <property type="component" value="Unassembled WGS sequence"/>
</dbReference>
<dbReference type="Gene3D" id="1.10.260.40">
    <property type="entry name" value="lambda repressor-like DNA-binding domains"/>
    <property type="match status" value="1"/>
</dbReference>
<organism evidence="2 3">
    <name type="scientific">Actinoplanes awajinensis subsp. mycoplanecinus</name>
    <dbReference type="NCBI Taxonomy" id="135947"/>
    <lineage>
        <taxon>Bacteria</taxon>
        <taxon>Bacillati</taxon>
        <taxon>Actinomycetota</taxon>
        <taxon>Actinomycetes</taxon>
        <taxon>Micromonosporales</taxon>
        <taxon>Micromonosporaceae</taxon>
        <taxon>Actinoplanes</taxon>
    </lineage>
</organism>
<comment type="caution">
    <text evidence="2">The sequence shown here is derived from an EMBL/GenBank/DDBJ whole genome shotgun (WGS) entry which is preliminary data.</text>
</comment>
<feature type="domain" description="HTH cro/C1-type" evidence="1">
    <location>
        <begin position="18"/>
        <end position="72"/>
    </location>
</feature>
<dbReference type="PROSITE" id="PS50943">
    <property type="entry name" value="HTH_CROC1"/>
    <property type="match status" value="1"/>
</dbReference>
<dbReference type="InterPro" id="IPR043917">
    <property type="entry name" value="DUF5753"/>
</dbReference>
<keyword evidence="3" id="KW-1185">Reference proteome</keyword>
<dbReference type="EMBL" id="LLZH01000178">
    <property type="protein sequence ID" value="KUL32310.1"/>
    <property type="molecule type" value="Genomic_DNA"/>
</dbReference>
<dbReference type="InterPro" id="IPR010982">
    <property type="entry name" value="Lambda_DNA-bd_dom_sf"/>
</dbReference>
<proteinExistence type="predicted"/>